<dbReference type="Pfam" id="PF00295">
    <property type="entry name" value="Glyco_hydro_28"/>
    <property type="match status" value="1"/>
</dbReference>
<evidence type="ECO:0000256" key="8">
    <source>
        <dbReference type="ARBA" id="ARBA00023295"/>
    </source>
</evidence>
<organism evidence="11 12">
    <name type="scientific">Neofusicoccum ribis</name>
    <dbReference type="NCBI Taxonomy" id="45134"/>
    <lineage>
        <taxon>Eukaryota</taxon>
        <taxon>Fungi</taxon>
        <taxon>Dikarya</taxon>
        <taxon>Ascomycota</taxon>
        <taxon>Pezizomycotina</taxon>
        <taxon>Dothideomycetes</taxon>
        <taxon>Dothideomycetes incertae sedis</taxon>
        <taxon>Botryosphaeriales</taxon>
        <taxon>Botryosphaeriaceae</taxon>
        <taxon>Neofusicoccum</taxon>
    </lineage>
</organism>
<dbReference type="EMBL" id="JAJVDC020000027">
    <property type="protein sequence ID" value="KAL1632720.1"/>
    <property type="molecule type" value="Genomic_DNA"/>
</dbReference>
<comment type="caution">
    <text evidence="11">The sequence shown here is derived from an EMBL/GenBank/DDBJ whole genome shotgun (WGS) entry which is preliminary data.</text>
</comment>
<comment type="subcellular location">
    <subcellularLocation>
        <location evidence="1">Secreted</location>
    </subcellularLocation>
</comment>
<dbReference type="Gene3D" id="2.160.20.10">
    <property type="entry name" value="Single-stranded right-handed beta-helix, Pectin lyase-like"/>
    <property type="match status" value="1"/>
</dbReference>
<dbReference type="Proteomes" id="UP001521116">
    <property type="component" value="Unassembled WGS sequence"/>
</dbReference>
<dbReference type="InterPro" id="IPR012334">
    <property type="entry name" value="Pectin_lyas_fold"/>
</dbReference>
<keyword evidence="6 10" id="KW-0378">Hydrolase</keyword>
<evidence type="ECO:0000256" key="3">
    <source>
        <dbReference type="ARBA" id="ARBA00022525"/>
    </source>
</evidence>
<keyword evidence="5" id="KW-0677">Repeat</keyword>
<dbReference type="InterPro" id="IPR006626">
    <property type="entry name" value="PbH1"/>
</dbReference>
<evidence type="ECO:0000256" key="6">
    <source>
        <dbReference type="ARBA" id="ARBA00022801"/>
    </source>
</evidence>
<evidence type="ECO:0000256" key="2">
    <source>
        <dbReference type="ARBA" id="ARBA00008834"/>
    </source>
</evidence>
<evidence type="ECO:0000313" key="12">
    <source>
        <dbReference type="Proteomes" id="UP001521116"/>
    </source>
</evidence>
<evidence type="ECO:0000313" key="11">
    <source>
        <dbReference type="EMBL" id="KAL1632720.1"/>
    </source>
</evidence>
<comment type="similarity">
    <text evidence="2 10">Belongs to the glycosyl hydrolase 28 family.</text>
</comment>
<keyword evidence="7" id="KW-0325">Glycoprotein</keyword>
<keyword evidence="12" id="KW-1185">Reference proteome</keyword>
<keyword evidence="3" id="KW-0964">Secreted</keyword>
<proteinExistence type="inferred from homology"/>
<evidence type="ECO:0000256" key="4">
    <source>
        <dbReference type="ARBA" id="ARBA00022729"/>
    </source>
</evidence>
<dbReference type="InterPro" id="IPR000743">
    <property type="entry name" value="Glyco_hydro_28"/>
</dbReference>
<sequence>MARPMSRSIAPIFSIVSLFAMVRSTFAALGVPAFLLAQPVLSAAENVCVVPPAANGTDSAPAIIDAFRRCGHNSAEDRGKVVFLNETYTIKSIMNTTGLSNVDVDLQGTLLWDTNIPYWLNHSMPVGYQNQSSAWLFGGENVYWEGHGYGTLNGNGQVWYDFVNGTNNYPRRPHQITITGTKDSVFSRIRFLQSQIRTIRTMTIIHSENILLEDIYVNSTDVAHPVGFDFSSLNPVGNELTGYNQTDGADTVYSNNITFRGWTVDCGDDSIAMKANSTNILIENCDFYTGLGVAIGSISQYDGVYETIENVTARNISVSNMRYGAYIKTWTGVASGYPPNGGGGGLGYAANMTFSDFRLRNATGIFAVTQCTHYNDVTGDCETSEFNIRDLRLENWSGDAVSDVVASIQCSAASPCTGVEIENITIVDSVNNTMPANYLCDSVVSPTGFNCTGPPWEENNR</sequence>
<protein>
    <recommendedName>
        <fullName evidence="13">Pectin lyase-like protein</fullName>
    </recommendedName>
</protein>
<reference evidence="11 12" key="1">
    <citation type="submission" date="2024-02" db="EMBL/GenBank/DDBJ databases">
        <title>De novo assembly and annotation of 12 fungi associated with fruit tree decline syndrome in Ontario, Canada.</title>
        <authorList>
            <person name="Sulman M."/>
            <person name="Ellouze W."/>
            <person name="Ilyukhin E."/>
        </authorList>
    </citation>
    <scope>NUCLEOTIDE SEQUENCE [LARGE SCALE GENOMIC DNA]</scope>
    <source>
        <strain evidence="11 12">M1-105</strain>
    </source>
</reference>
<evidence type="ECO:0000256" key="5">
    <source>
        <dbReference type="ARBA" id="ARBA00022737"/>
    </source>
</evidence>
<keyword evidence="8 10" id="KW-0326">Glycosidase</keyword>
<evidence type="ECO:0008006" key="13">
    <source>
        <dbReference type="Google" id="ProtNLM"/>
    </source>
</evidence>
<accession>A0ABR3SZH0</accession>
<gene>
    <name evidence="11" type="ORF">SLS56_003417</name>
</gene>
<evidence type="ECO:0000256" key="10">
    <source>
        <dbReference type="RuleBase" id="RU361169"/>
    </source>
</evidence>
<keyword evidence="4" id="KW-0732">Signal</keyword>
<dbReference type="SMART" id="SM00710">
    <property type="entry name" value="PbH1"/>
    <property type="match status" value="6"/>
</dbReference>
<dbReference type="SUPFAM" id="SSF51126">
    <property type="entry name" value="Pectin lyase-like"/>
    <property type="match status" value="1"/>
</dbReference>
<evidence type="ECO:0000256" key="9">
    <source>
        <dbReference type="ARBA" id="ARBA00023316"/>
    </source>
</evidence>
<dbReference type="PANTHER" id="PTHR31736">
    <property type="match status" value="1"/>
</dbReference>
<dbReference type="PANTHER" id="PTHR31736:SF8">
    <property type="entry name" value="PUTATIVE (AFU_ORTHOLOGUE AFUA_7G06410)-RELATED"/>
    <property type="match status" value="1"/>
</dbReference>
<dbReference type="InterPro" id="IPR011050">
    <property type="entry name" value="Pectin_lyase_fold/virulence"/>
</dbReference>
<evidence type="ECO:0000256" key="7">
    <source>
        <dbReference type="ARBA" id="ARBA00023180"/>
    </source>
</evidence>
<evidence type="ECO:0000256" key="1">
    <source>
        <dbReference type="ARBA" id="ARBA00004613"/>
    </source>
</evidence>
<keyword evidence="9" id="KW-0961">Cell wall biogenesis/degradation</keyword>
<name>A0ABR3SZH0_9PEZI</name>